<evidence type="ECO:0000313" key="3">
    <source>
        <dbReference type="Proteomes" id="UP000663825"/>
    </source>
</evidence>
<keyword evidence="4" id="KW-1185">Reference proteome</keyword>
<dbReference type="Proteomes" id="UP000663873">
    <property type="component" value="Unassembled WGS sequence"/>
</dbReference>
<reference evidence="1" key="1">
    <citation type="submission" date="2021-02" db="EMBL/GenBank/DDBJ databases">
        <authorList>
            <person name="Nowell W R."/>
        </authorList>
    </citation>
    <scope>NUCLEOTIDE SEQUENCE</scope>
</reference>
<dbReference type="OrthoDB" id="415460at2759"/>
<dbReference type="Proteomes" id="UP000663825">
    <property type="component" value="Unassembled WGS sequence"/>
</dbReference>
<evidence type="ECO:0000313" key="4">
    <source>
        <dbReference type="Proteomes" id="UP000663873"/>
    </source>
</evidence>
<gene>
    <name evidence="1" type="ORF">TIS948_LOCUS32382</name>
    <name evidence="2" type="ORF">UJA718_LOCUS29992</name>
</gene>
<name>A0A818EE65_9BILA</name>
<sequence length="42" mass="5063">MNSRETADLTRLIRLHPLLKDEQRDRIKIMISGKQFIVQNRQ</sequence>
<comment type="caution">
    <text evidence="1">The sequence shown here is derived from an EMBL/GenBank/DDBJ whole genome shotgun (WGS) entry which is preliminary data.</text>
</comment>
<protein>
    <submittedName>
        <fullName evidence="1">Uncharacterized protein</fullName>
    </submittedName>
</protein>
<accession>A0A818EE65</accession>
<evidence type="ECO:0000313" key="1">
    <source>
        <dbReference type="EMBL" id="CAF3457320.1"/>
    </source>
</evidence>
<dbReference type="EMBL" id="CAJNXB010005929">
    <property type="protein sequence ID" value="CAF3457320.1"/>
    <property type="molecule type" value="Genomic_DNA"/>
</dbReference>
<dbReference type="EMBL" id="CAJOBP010010200">
    <property type="protein sequence ID" value="CAF4561941.1"/>
    <property type="molecule type" value="Genomic_DNA"/>
</dbReference>
<dbReference type="AlphaFoldDB" id="A0A818EE65"/>
<organism evidence="1 3">
    <name type="scientific">Rotaria socialis</name>
    <dbReference type="NCBI Taxonomy" id="392032"/>
    <lineage>
        <taxon>Eukaryota</taxon>
        <taxon>Metazoa</taxon>
        <taxon>Spiralia</taxon>
        <taxon>Gnathifera</taxon>
        <taxon>Rotifera</taxon>
        <taxon>Eurotatoria</taxon>
        <taxon>Bdelloidea</taxon>
        <taxon>Philodinida</taxon>
        <taxon>Philodinidae</taxon>
        <taxon>Rotaria</taxon>
    </lineage>
</organism>
<evidence type="ECO:0000313" key="2">
    <source>
        <dbReference type="EMBL" id="CAF4561941.1"/>
    </source>
</evidence>
<feature type="non-terminal residue" evidence="1">
    <location>
        <position position="42"/>
    </location>
</feature>
<proteinExistence type="predicted"/>